<organism evidence="2 3">
    <name type="scientific">Tetrabaena socialis</name>
    <dbReference type="NCBI Taxonomy" id="47790"/>
    <lineage>
        <taxon>Eukaryota</taxon>
        <taxon>Viridiplantae</taxon>
        <taxon>Chlorophyta</taxon>
        <taxon>core chlorophytes</taxon>
        <taxon>Chlorophyceae</taxon>
        <taxon>CS clade</taxon>
        <taxon>Chlamydomonadales</taxon>
        <taxon>Tetrabaenaceae</taxon>
        <taxon>Tetrabaena</taxon>
    </lineage>
</organism>
<name>A0A2J8AEL3_9CHLO</name>
<dbReference type="InterPro" id="IPR018244">
    <property type="entry name" value="Allrgn_V5/Tpx1_CS"/>
</dbReference>
<dbReference type="PANTHER" id="PTHR10334">
    <property type="entry name" value="CYSTEINE-RICH SECRETORY PROTEIN-RELATED"/>
    <property type="match status" value="1"/>
</dbReference>
<dbReference type="Pfam" id="PF00188">
    <property type="entry name" value="CAP"/>
    <property type="match status" value="1"/>
</dbReference>
<dbReference type="InterPro" id="IPR035940">
    <property type="entry name" value="CAP_sf"/>
</dbReference>
<dbReference type="Proteomes" id="UP000236333">
    <property type="component" value="Unassembled WGS sequence"/>
</dbReference>
<dbReference type="InterPro" id="IPR014044">
    <property type="entry name" value="CAP_dom"/>
</dbReference>
<reference evidence="2 3" key="1">
    <citation type="journal article" date="2017" name="Mol. Biol. Evol.">
        <title>The 4-celled Tetrabaena socialis nuclear genome reveals the essential components for genetic control of cell number at the origin of multicellularity in the volvocine lineage.</title>
        <authorList>
            <person name="Featherston J."/>
            <person name="Arakaki Y."/>
            <person name="Hanschen E.R."/>
            <person name="Ferris P.J."/>
            <person name="Michod R.E."/>
            <person name="Olson B.J.S.C."/>
            <person name="Nozaki H."/>
            <person name="Durand P.M."/>
        </authorList>
    </citation>
    <scope>NUCLEOTIDE SEQUENCE [LARGE SCALE GENOMIC DNA]</scope>
    <source>
        <strain evidence="2 3">NIES-571</strain>
    </source>
</reference>
<dbReference type="AlphaFoldDB" id="A0A2J8AEL3"/>
<dbReference type="OrthoDB" id="337038at2759"/>
<comment type="caution">
    <text evidence="2">The sequence shown here is derived from an EMBL/GenBank/DDBJ whole genome shotgun (WGS) entry which is preliminary data.</text>
</comment>
<keyword evidence="3" id="KW-1185">Reference proteome</keyword>
<dbReference type="Gene3D" id="3.40.33.10">
    <property type="entry name" value="CAP"/>
    <property type="match status" value="1"/>
</dbReference>
<proteinExistence type="predicted"/>
<dbReference type="SMART" id="SM00198">
    <property type="entry name" value="SCP"/>
    <property type="match status" value="1"/>
</dbReference>
<evidence type="ECO:0000259" key="1">
    <source>
        <dbReference type="SMART" id="SM00198"/>
    </source>
</evidence>
<dbReference type="PRINTS" id="PR00837">
    <property type="entry name" value="V5TPXLIKE"/>
</dbReference>
<gene>
    <name evidence="2" type="ORF">TSOC_002269</name>
</gene>
<dbReference type="GO" id="GO:0005576">
    <property type="term" value="C:extracellular region"/>
    <property type="evidence" value="ECO:0007669"/>
    <property type="project" value="InterPro"/>
</dbReference>
<dbReference type="EMBL" id="PGGS01000042">
    <property type="protein sequence ID" value="PNH10965.1"/>
    <property type="molecule type" value="Genomic_DNA"/>
</dbReference>
<dbReference type="SUPFAM" id="SSF55797">
    <property type="entry name" value="PR-1-like"/>
    <property type="match status" value="1"/>
</dbReference>
<accession>A0A2J8AEL3</accession>
<sequence length="160" mass="17372">MSACRCRIIYAVATSTITTTTTTTTAATAFNAFAKVTIAVTATATNTSTRATTFTLAAHYPKPNLSCKGAIDAWYGEWRNYNFTVPNPFDYNWPRNIGHFSQLVWRSSGFLGCGMSTADVPMRSMPGGFGGCKVVVCRMKAPGNVAVNSYFRSNVLPRVQ</sequence>
<dbReference type="PROSITE" id="PS01009">
    <property type="entry name" value="CRISP_1"/>
    <property type="match status" value="1"/>
</dbReference>
<evidence type="ECO:0000313" key="2">
    <source>
        <dbReference type="EMBL" id="PNH10965.1"/>
    </source>
</evidence>
<evidence type="ECO:0000313" key="3">
    <source>
        <dbReference type="Proteomes" id="UP000236333"/>
    </source>
</evidence>
<protein>
    <submittedName>
        <fullName evidence="2">Cell wall protein PRY3</fullName>
    </submittedName>
</protein>
<feature type="domain" description="SCP" evidence="1">
    <location>
        <begin position="28"/>
        <end position="147"/>
    </location>
</feature>
<dbReference type="InterPro" id="IPR001283">
    <property type="entry name" value="CRISP-related"/>
</dbReference>